<proteinExistence type="inferred from homology"/>
<dbReference type="GO" id="GO:0005886">
    <property type="term" value="C:plasma membrane"/>
    <property type="evidence" value="ECO:0007669"/>
    <property type="project" value="UniProtKB-SubCell"/>
</dbReference>
<name>A0A2S5A3B0_9SPHI</name>
<gene>
    <name evidence="9" type="ORF">C3K47_08410</name>
</gene>
<dbReference type="OrthoDB" id="9813426at2"/>
<dbReference type="PANTHER" id="PTHR30353:SF0">
    <property type="entry name" value="TRANSMEMBRANE PROTEIN"/>
    <property type="match status" value="1"/>
</dbReference>
<evidence type="ECO:0000259" key="8">
    <source>
        <dbReference type="Pfam" id="PF09335"/>
    </source>
</evidence>
<comment type="subcellular location">
    <subcellularLocation>
        <location evidence="1 7">Cell membrane</location>
        <topology evidence="1 7">Multi-pass membrane protein</topology>
    </subcellularLocation>
</comment>
<keyword evidence="5 7" id="KW-1133">Transmembrane helix</keyword>
<accession>A0A2S5A3B0</accession>
<evidence type="ECO:0000256" key="2">
    <source>
        <dbReference type="ARBA" id="ARBA00010792"/>
    </source>
</evidence>
<evidence type="ECO:0000256" key="1">
    <source>
        <dbReference type="ARBA" id="ARBA00004651"/>
    </source>
</evidence>
<feature type="transmembrane region" description="Helical" evidence="7">
    <location>
        <begin position="69"/>
        <end position="92"/>
    </location>
</feature>
<dbReference type="InterPro" id="IPR032816">
    <property type="entry name" value="VTT_dom"/>
</dbReference>
<keyword evidence="10" id="KW-1185">Reference proteome</keyword>
<comment type="caution">
    <text evidence="9">The sequence shown here is derived from an EMBL/GenBank/DDBJ whole genome shotgun (WGS) entry which is preliminary data.</text>
</comment>
<dbReference type="RefSeq" id="WP_103788680.1">
    <property type="nucleotide sequence ID" value="NZ_PQVF01000005.1"/>
</dbReference>
<dbReference type="EMBL" id="PQVF01000005">
    <property type="protein sequence ID" value="POY37070.1"/>
    <property type="molecule type" value="Genomic_DNA"/>
</dbReference>
<feature type="transmembrane region" description="Helical" evidence="7">
    <location>
        <begin position="12"/>
        <end position="32"/>
    </location>
</feature>
<keyword evidence="6 7" id="KW-0472">Membrane</keyword>
<evidence type="ECO:0000256" key="6">
    <source>
        <dbReference type="ARBA" id="ARBA00023136"/>
    </source>
</evidence>
<dbReference type="InterPro" id="IPR032818">
    <property type="entry name" value="DedA-like"/>
</dbReference>
<organism evidence="9 10">
    <name type="scientific">Solitalea longa</name>
    <dbReference type="NCBI Taxonomy" id="2079460"/>
    <lineage>
        <taxon>Bacteria</taxon>
        <taxon>Pseudomonadati</taxon>
        <taxon>Bacteroidota</taxon>
        <taxon>Sphingobacteriia</taxon>
        <taxon>Sphingobacteriales</taxon>
        <taxon>Sphingobacteriaceae</taxon>
        <taxon>Solitalea</taxon>
    </lineage>
</organism>
<evidence type="ECO:0000313" key="10">
    <source>
        <dbReference type="Proteomes" id="UP000236893"/>
    </source>
</evidence>
<sequence length="223" mass="25000">MQEILEFFRHIIDPNWILAQPFAFWILLFIIFAETGLFVGFFLPGDSLLFITGLHLAEYPMKAIDNVEVGVVAVTVTVIIAGILGNMVGYWFGVKAGPSLFKKKDTFFFKQKHLHAAKEFYEKRGAGMIVLARFLPIIRTFAPIVAGIVQMDSKKFVFYNVLGCIGWVVSMVMGGYFLGQAFPWLRNHLEIIVIGLVVITTTPVIIGYLKTRTKVNSSTEAEA</sequence>
<evidence type="ECO:0000256" key="4">
    <source>
        <dbReference type="ARBA" id="ARBA00022692"/>
    </source>
</evidence>
<feature type="transmembrane region" description="Helical" evidence="7">
    <location>
        <begin position="191"/>
        <end position="209"/>
    </location>
</feature>
<evidence type="ECO:0000256" key="5">
    <source>
        <dbReference type="ARBA" id="ARBA00022989"/>
    </source>
</evidence>
<dbReference type="PANTHER" id="PTHR30353">
    <property type="entry name" value="INNER MEMBRANE PROTEIN DEDA-RELATED"/>
    <property type="match status" value="1"/>
</dbReference>
<dbReference type="Proteomes" id="UP000236893">
    <property type="component" value="Unassembled WGS sequence"/>
</dbReference>
<reference evidence="9 10" key="1">
    <citation type="submission" date="2018-01" db="EMBL/GenBank/DDBJ databases">
        <authorList>
            <person name="Gaut B.S."/>
            <person name="Morton B.R."/>
            <person name="Clegg M.T."/>
            <person name="Duvall M.R."/>
        </authorList>
    </citation>
    <scope>NUCLEOTIDE SEQUENCE [LARGE SCALE GENOMIC DNA]</scope>
    <source>
        <strain evidence="9 10">HR-AV</strain>
    </source>
</reference>
<feature type="transmembrane region" description="Helical" evidence="7">
    <location>
        <begin position="156"/>
        <end position="179"/>
    </location>
</feature>
<comment type="similarity">
    <text evidence="2 7">Belongs to the DedA family.</text>
</comment>
<dbReference type="AlphaFoldDB" id="A0A2S5A3B0"/>
<dbReference type="Pfam" id="PF09335">
    <property type="entry name" value="VTT_dom"/>
    <property type="match status" value="1"/>
</dbReference>
<protein>
    <submittedName>
        <fullName evidence="9">Alkaline phosphatase</fullName>
    </submittedName>
</protein>
<evidence type="ECO:0000256" key="3">
    <source>
        <dbReference type="ARBA" id="ARBA00022475"/>
    </source>
</evidence>
<evidence type="ECO:0000256" key="7">
    <source>
        <dbReference type="RuleBase" id="RU367016"/>
    </source>
</evidence>
<keyword evidence="3 7" id="KW-1003">Cell membrane</keyword>
<feature type="domain" description="VTT" evidence="8">
    <location>
        <begin position="56"/>
        <end position="176"/>
    </location>
</feature>
<evidence type="ECO:0000313" key="9">
    <source>
        <dbReference type="EMBL" id="POY37070.1"/>
    </source>
</evidence>
<keyword evidence="4 7" id="KW-0812">Transmembrane</keyword>